<reference evidence="2 3" key="1">
    <citation type="submission" date="2020-08" db="EMBL/GenBank/DDBJ databases">
        <title>Genomic Encyclopedia of Type Strains, Phase IV (KMG-IV): sequencing the most valuable type-strain genomes for metagenomic binning, comparative biology and taxonomic classification.</title>
        <authorList>
            <person name="Goeker M."/>
        </authorList>
    </citation>
    <scope>NUCLEOTIDE SEQUENCE [LARGE SCALE GENOMIC DNA]</scope>
    <source>
        <strain evidence="2 3">DSM 25481</strain>
    </source>
</reference>
<evidence type="ECO:0000313" key="3">
    <source>
        <dbReference type="Proteomes" id="UP000528964"/>
    </source>
</evidence>
<evidence type="ECO:0000256" key="1">
    <source>
        <dbReference type="SAM" id="MobiDB-lite"/>
    </source>
</evidence>
<evidence type="ECO:0008006" key="4">
    <source>
        <dbReference type="Google" id="ProtNLM"/>
    </source>
</evidence>
<dbReference type="InterPro" id="IPR036116">
    <property type="entry name" value="FN3_sf"/>
</dbReference>
<protein>
    <recommendedName>
        <fullName evidence="4">Tip attachment protein J domain-containing protein</fullName>
    </recommendedName>
</protein>
<dbReference type="AlphaFoldDB" id="A0A7W6CX81"/>
<name>A0A7W6CX81_9HYPH</name>
<accession>A0A7W6CX81</accession>
<dbReference type="RefSeq" id="WP_183394671.1">
    <property type="nucleotide sequence ID" value="NZ_JACIDR010000002.1"/>
</dbReference>
<feature type="region of interest" description="Disordered" evidence="1">
    <location>
        <begin position="474"/>
        <end position="496"/>
    </location>
</feature>
<keyword evidence="3" id="KW-1185">Reference proteome</keyword>
<organism evidence="2 3">
    <name type="scientific">Hansschlegelia beijingensis</name>
    <dbReference type="NCBI Taxonomy" id="1133344"/>
    <lineage>
        <taxon>Bacteria</taxon>
        <taxon>Pseudomonadati</taxon>
        <taxon>Pseudomonadota</taxon>
        <taxon>Alphaproteobacteria</taxon>
        <taxon>Hyphomicrobiales</taxon>
        <taxon>Methylopilaceae</taxon>
        <taxon>Hansschlegelia</taxon>
    </lineage>
</organism>
<gene>
    <name evidence="2" type="ORF">GGR24_001445</name>
</gene>
<dbReference type="EMBL" id="JACIDR010000002">
    <property type="protein sequence ID" value="MBB3972788.1"/>
    <property type="molecule type" value="Genomic_DNA"/>
</dbReference>
<comment type="caution">
    <text evidence="2">The sequence shown here is derived from an EMBL/GenBank/DDBJ whole genome shotgun (WGS) entry which is preliminary data.</text>
</comment>
<sequence>MTAGATAIAGTTLASIVGAVALTAAAGVLQYLLAPKPPVPKAQAGYYPLRQTRPPRITGYGEARLAGSYMFYETLGDNSYDVLALHHGKIKEFTRFYLHDDVVTLNPDGTIATSSLDHDYHPETSQVVLLTRRGEATETAFGMVVDAAAAEAASSGKAQMWTAAHRGDGIASLALYCKTRSAKSFPANYPRGVHIPSVAARLSYIYDPRAEGQVHGEPETYEWSDNCALAIADYLTNEDHGVGLTWEECFHDGAEIAVEADICDELVPRKAGGTRRRYRLGGAFQHDNTPADVLATMLATCDGWLAERGDGSLRLLVGKYRAPTVTFRTEHAKAYSVTYGVGDEDAINELTPTYTSPDHEFAEVEGESWRDEEDISERGRTRSERLDLKWVQDHGQARMLCKREMLRSSSRLRGTLVTTLYGLVGLGERWIKLEIDNHPDLADLVVEVVTSPRIDFMSGSVTFEWRSVNPNAVDAWDPNTEEGDPPPVPVRSASKTPAMPTGVEVVIEGSDNAGIYADVVFDYDAKDSMTFLVDLRQVTDDTESSWSTLTYDGESVEIDEVLDTVSLSTQGLAPRTSYEGRIQVKTGSGKLSAYSPIFTFDTFTVAPESPTDFRWDDVEGLLRWRASASTQSVLSRVFRAPAGDPFVDADEITPSGGVPGEPLQQVSFDPPDYSDGWYWVVAESAAGLRSSPTGPLTVETTVI</sequence>
<dbReference type="SUPFAM" id="SSF49265">
    <property type="entry name" value="Fibronectin type III"/>
    <property type="match status" value="1"/>
</dbReference>
<evidence type="ECO:0000313" key="2">
    <source>
        <dbReference type="EMBL" id="MBB3972788.1"/>
    </source>
</evidence>
<dbReference type="Proteomes" id="UP000528964">
    <property type="component" value="Unassembled WGS sequence"/>
</dbReference>
<proteinExistence type="predicted"/>